<reference evidence="2" key="1">
    <citation type="journal article" date="2023" name="G3 (Bethesda)">
        <title>Whole genome assembly and annotation of the endangered Caribbean coral Acropora cervicornis.</title>
        <authorList>
            <person name="Selwyn J.D."/>
            <person name="Vollmer S.V."/>
        </authorList>
    </citation>
    <scope>NUCLEOTIDE SEQUENCE</scope>
    <source>
        <strain evidence="2">K2</strain>
    </source>
</reference>
<dbReference type="InterPro" id="IPR025051">
    <property type="entry name" value="DUF3990"/>
</dbReference>
<feature type="region of interest" description="Disordered" evidence="1">
    <location>
        <begin position="83"/>
        <end position="118"/>
    </location>
</feature>
<keyword evidence="3" id="KW-1185">Reference proteome</keyword>
<dbReference type="Pfam" id="PF13151">
    <property type="entry name" value="DUF3990"/>
    <property type="match status" value="1"/>
</dbReference>
<protein>
    <submittedName>
        <fullName evidence="2">Uncharacterized protein</fullName>
    </submittedName>
</protein>
<name>A0AAD9PPS3_ACRCE</name>
<dbReference type="AlphaFoldDB" id="A0AAD9PPS3"/>
<feature type="non-terminal residue" evidence="2">
    <location>
        <position position="1"/>
    </location>
</feature>
<proteinExistence type="predicted"/>
<organism evidence="2 3">
    <name type="scientific">Acropora cervicornis</name>
    <name type="common">Staghorn coral</name>
    <dbReference type="NCBI Taxonomy" id="6130"/>
    <lineage>
        <taxon>Eukaryota</taxon>
        <taxon>Metazoa</taxon>
        <taxon>Cnidaria</taxon>
        <taxon>Anthozoa</taxon>
        <taxon>Hexacorallia</taxon>
        <taxon>Scleractinia</taxon>
        <taxon>Astrocoeniina</taxon>
        <taxon>Acroporidae</taxon>
        <taxon>Acropora</taxon>
    </lineage>
</organism>
<gene>
    <name evidence="2" type="ORF">P5673_033594</name>
</gene>
<dbReference type="Gene3D" id="3.90.175.10">
    <property type="entry name" value="Diphtheria Toxin, domain 1"/>
    <property type="match status" value="1"/>
</dbReference>
<dbReference type="EMBL" id="JARQWQ010000291">
    <property type="protein sequence ID" value="KAK2546763.1"/>
    <property type="molecule type" value="Genomic_DNA"/>
</dbReference>
<evidence type="ECO:0000313" key="3">
    <source>
        <dbReference type="Proteomes" id="UP001249851"/>
    </source>
</evidence>
<accession>A0AAD9PPS3</accession>
<feature type="compositionally biased region" description="Acidic residues" evidence="1">
    <location>
        <begin position="89"/>
        <end position="118"/>
    </location>
</feature>
<sequence length="655" mass="75439">MASGSTAFLHVVQYNSLPQFMFKQTPHATCDETFADERGPLLKLMAFYINELKTVAAKDKKLGEFVALLEAYWETSPQQKAKRIRLEEDTVSDEDDTTDSEEVDTTDSEDSENDEVMDDITERELALVKIEYRSFIHKVWLLRIGLSGEKDDTSYDSSLRDLELTIHKAQENIKRCKFIAIKIYNEDEFQQRIRENTDSLEEALNKVLEKKEKSGFEMTDEDILLFQRLTVLLCSSLGLKLHFLDRLETFSDDHFHHRSLCDWITIFLQNNSKSISLEKKTRLTLELLDSIGFDPLSTAVETIMARSSKGNTQYHIEPCEWARIFIQDEFHYNPLLSSRVDKFPFESDLTNSWFKLPNTDYEESESSLDPCHVNINNLVTTESNALKDIRSKLDCLLSQRDWATALYHGTDHHSAADILFRGIDLRAGRQNRDFSCGSGFYLTENSDEAVNWATSTTAKPAILVFLLNHEENLDSAKRLDLNNDQAKWHEIVTSFRSGRRTAETWKSVGAYDLIEGPQATMRYDEASRQLLWKPKPSSYQMCLISDDFAETFEKTLHSIIFLENLNSAKGQDLNNDKEKGYGIVTSFRSGRRTAETWKSVSAYDLIEGPQATMRYDEASRQLLWKPKPSSYQMCLISDDFAETFEKTLHSIIFLE</sequence>
<evidence type="ECO:0000256" key="1">
    <source>
        <dbReference type="SAM" id="MobiDB-lite"/>
    </source>
</evidence>
<comment type="caution">
    <text evidence="2">The sequence shown here is derived from an EMBL/GenBank/DDBJ whole genome shotgun (WGS) entry which is preliminary data.</text>
</comment>
<dbReference type="Proteomes" id="UP001249851">
    <property type="component" value="Unassembled WGS sequence"/>
</dbReference>
<evidence type="ECO:0000313" key="2">
    <source>
        <dbReference type="EMBL" id="KAK2546763.1"/>
    </source>
</evidence>
<reference evidence="2" key="2">
    <citation type="journal article" date="2023" name="Science">
        <title>Genomic signatures of disease resistance in endangered staghorn corals.</title>
        <authorList>
            <person name="Vollmer S.V."/>
            <person name="Selwyn J.D."/>
            <person name="Despard B.A."/>
            <person name="Roesel C.L."/>
        </authorList>
    </citation>
    <scope>NUCLEOTIDE SEQUENCE</scope>
    <source>
        <strain evidence="2">K2</strain>
    </source>
</reference>
<dbReference type="SUPFAM" id="SSF56399">
    <property type="entry name" value="ADP-ribosylation"/>
    <property type="match status" value="1"/>
</dbReference>